<dbReference type="Proteomes" id="UP001732700">
    <property type="component" value="Chromosome 7A"/>
</dbReference>
<reference evidence="1" key="2">
    <citation type="submission" date="2025-09" db="UniProtKB">
        <authorList>
            <consortium name="EnsemblPlants"/>
        </authorList>
    </citation>
    <scope>IDENTIFICATION</scope>
</reference>
<reference evidence="1" key="1">
    <citation type="submission" date="2021-05" db="EMBL/GenBank/DDBJ databases">
        <authorList>
            <person name="Scholz U."/>
            <person name="Mascher M."/>
            <person name="Fiebig A."/>
        </authorList>
    </citation>
    <scope>NUCLEOTIDE SEQUENCE [LARGE SCALE GENOMIC DNA]</scope>
</reference>
<accession>A0ACD5ZLW8</accession>
<protein>
    <submittedName>
        <fullName evidence="1">Uncharacterized protein</fullName>
    </submittedName>
</protein>
<organism evidence="1 2">
    <name type="scientific">Avena sativa</name>
    <name type="common">Oat</name>
    <dbReference type="NCBI Taxonomy" id="4498"/>
    <lineage>
        <taxon>Eukaryota</taxon>
        <taxon>Viridiplantae</taxon>
        <taxon>Streptophyta</taxon>
        <taxon>Embryophyta</taxon>
        <taxon>Tracheophyta</taxon>
        <taxon>Spermatophyta</taxon>
        <taxon>Magnoliopsida</taxon>
        <taxon>Liliopsida</taxon>
        <taxon>Poales</taxon>
        <taxon>Poaceae</taxon>
        <taxon>BOP clade</taxon>
        <taxon>Pooideae</taxon>
        <taxon>Poodae</taxon>
        <taxon>Poeae</taxon>
        <taxon>Poeae Chloroplast Group 1 (Aveneae type)</taxon>
        <taxon>Aveninae</taxon>
        <taxon>Avena</taxon>
    </lineage>
</organism>
<evidence type="ECO:0000313" key="1">
    <source>
        <dbReference type="EnsemblPlants" id="AVESA.00010b.r2.7AG1212690.1.CDS"/>
    </source>
</evidence>
<dbReference type="EnsemblPlants" id="AVESA.00010b.r2.7AG1212690.1">
    <property type="protein sequence ID" value="AVESA.00010b.r2.7AG1212690.1.CDS"/>
    <property type="gene ID" value="AVESA.00010b.r2.7AG1212690"/>
</dbReference>
<keyword evidence="2" id="KW-1185">Reference proteome</keyword>
<proteinExistence type="predicted"/>
<evidence type="ECO:0000313" key="2">
    <source>
        <dbReference type="Proteomes" id="UP001732700"/>
    </source>
</evidence>
<sequence length="234" mass="26317">MPHPHASLANILTFMWCIWKSRNDCLFNRKKGEPYQIYINSHAILKTVNILETPSAFLRDKPKQILTNHENRKDGCRNIRLAEDDFTGTTIFSDASWKEDKMRNSTGSQYRGIGIFIQTKGDKGHANLKIQASTSSTLSVLQAGATAMLLAAEIAAKLQIQNPTLLTDNKLLAMAVADGRLESNFVHWNTREVLAKILILAGTLQARMVHIPRDKNYVAHRCAHKDVRCYSADE</sequence>
<name>A0ACD5ZLW8_AVESA</name>